<accession>A0AAJ6CGB2</accession>
<sequence length="78" mass="8505">MPKGGGNCFEDSTLLSRFAVCSEKIRSWFVPADFAPPIAGSALKGREARRKRTPFQYANPLRNALVVLGRPTPPSSIT</sequence>
<dbReference type="EMBL" id="CP119943">
    <property type="protein sequence ID" value="WFC98579.1"/>
    <property type="molecule type" value="Genomic_DNA"/>
</dbReference>
<protein>
    <submittedName>
        <fullName evidence="1">Uncharacterized protein</fullName>
    </submittedName>
</protein>
<gene>
    <name evidence="1" type="ORF">MYAM1_001309</name>
</gene>
<reference evidence="1 2" key="1">
    <citation type="submission" date="2023-03" db="EMBL/GenBank/DDBJ databases">
        <title>Mating type loci evolution in Malassezia.</title>
        <authorList>
            <person name="Coelho M.A."/>
        </authorList>
    </citation>
    <scope>NUCLEOTIDE SEQUENCE [LARGE SCALE GENOMIC DNA]</scope>
    <source>
        <strain evidence="1 2">CBS 9725</strain>
    </source>
</reference>
<evidence type="ECO:0000313" key="1">
    <source>
        <dbReference type="EMBL" id="WFC98579.1"/>
    </source>
</evidence>
<keyword evidence="2" id="KW-1185">Reference proteome</keyword>
<organism evidence="1 2">
    <name type="scientific">Malassezia yamatoensis</name>
    <dbReference type="NCBI Taxonomy" id="253288"/>
    <lineage>
        <taxon>Eukaryota</taxon>
        <taxon>Fungi</taxon>
        <taxon>Dikarya</taxon>
        <taxon>Basidiomycota</taxon>
        <taxon>Ustilaginomycotina</taxon>
        <taxon>Malasseziomycetes</taxon>
        <taxon>Malasseziales</taxon>
        <taxon>Malasseziaceae</taxon>
        <taxon>Malassezia</taxon>
    </lineage>
</organism>
<dbReference type="AlphaFoldDB" id="A0AAJ6CGB2"/>
<name>A0AAJ6CGB2_9BASI</name>
<evidence type="ECO:0000313" key="2">
    <source>
        <dbReference type="Proteomes" id="UP001219567"/>
    </source>
</evidence>
<proteinExistence type="predicted"/>
<dbReference type="Proteomes" id="UP001219567">
    <property type="component" value="Chromosome 1"/>
</dbReference>